<keyword evidence="3" id="KW-0804">Transcription</keyword>
<keyword evidence="3" id="KW-0238">DNA-binding</keyword>
<dbReference type="InterPro" id="IPR036388">
    <property type="entry name" value="WH-like_DNA-bd_sf"/>
</dbReference>
<feature type="binding site" evidence="3">
    <location>
        <position position="185"/>
    </location>
    <ligand>
        <name>biotin</name>
        <dbReference type="ChEBI" id="CHEBI:57586"/>
    </ligand>
</feature>
<reference evidence="6" key="1">
    <citation type="journal article" date="2019" name="Int. J. Syst. Evol. Microbiol.">
        <title>The Global Catalogue of Microorganisms (GCM) 10K type strain sequencing project: providing services to taxonomists for standard genome sequencing and annotation.</title>
        <authorList>
            <consortium name="The Broad Institute Genomics Platform"/>
            <consortium name="The Broad Institute Genome Sequencing Center for Infectious Disease"/>
            <person name="Wu L."/>
            <person name="Ma J."/>
        </authorList>
    </citation>
    <scope>NUCLEOTIDE SEQUENCE [LARGE SCALE GENOMIC DNA]</scope>
    <source>
        <strain evidence="6">KCTC 33575</strain>
    </source>
</reference>
<organism evidence="5 6">
    <name type="scientific">Corticicoccus populi</name>
    <dbReference type="NCBI Taxonomy" id="1812821"/>
    <lineage>
        <taxon>Bacteria</taxon>
        <taxon>Bacillati</taxon>
        <taxon>Bacillota</taxon>
        <taxon>Bacilli</taxon>
        <taxon>Bacillales</taxon>
        <taxon>Staphylococcaceae</taxon>
        <taxon>Corticicoccus</taxon>
    </lineage>
</organism>
<dbReference type="InterPro" id="IPR003142">
    <property type="entry name" value="BPL_C"/>
</dbReference>
<evidence type="ECO:0000256" key="1">
    <source>
        <dbReference type="ARBA" id="ARBA00022598"/>
    </source>
</evidence>
<gene>
    <name evidence="3" type="primary">birA</name>
    <name evidence="5" type="ORF">ACFSX4_02580</name>
</gene>
<dbReference type="InterPro" id="IPR036390">
    <property type="entry name" value="WH_DNA-bd_sf"/>
</dbReference>
<keyword evidence="3" id="KW-0678">Repressor</keyword>
<dbReference type="PROSITE" id="PS51733">
    <property type="entry name" value="BPL_LPL_CATALYTIC"/>
    <property type="match status" value="1"/>
</dbReference>
<keyword evidence="3" id="KW-0547">Nucleotide-binding</keyword>
<dbReference type="NCBIfam" id="TIGR00121">
    <property type="entry name" value="birA_ligase"/>
    <property type="match status" value="1"/>
</dbReference>
<dbReference type="Pfam" id="PF03099">
    <property type="entry name" value="BPL_LplA_LipB"/>
    <property type="match status" value="1"/>
</dbReference>
<feature type="binding site" evidence="3">
    <location>
        <begin position="118"/>
        <end position="120"/>
    </location>
    <ligand>
        <name>biotin</name>
        <dbReference type="ChEBI" id="CHEBI:57586"/>
    </ligand>
</feature>
<dbReference type="Proteomes" id="UP001597519">
    <property type="component" value="Unassembled WGS sequence"/>
</dbReference>
<keyword evidence="1 3" id="KW-0436">Ligase</keyword>
<dbReference type="EC" id="6.3.4.15" evidence="3"/>
<dbReference type="CDD" id="cd16442">
    <property type="entry name" value="BPL"/>
    <property type="match status" value="1"/>
</dbReference>
<dbReference type="SUPFAM" id="SSF55681">
    <property type="entry name" value="Class II aaRS and biotin synthetases"/>
    <property type="match status" value="1"/>
</dbReference>
<evidence type="ECO:0000313" key="6">
    <source>
        <dbReference type="Proteomes" id="UP001597519"/>
    </source>
</evidence>
<feature type="domain" description="BPL/LPL catalytic" evidence="4">
    <location>
        <begin position="68"/>
        <end position="256"/>
    </location>
</feature>
<dbReference type="Gene3D" id="3.30.930.10">
    <property type="entry name" value="Bira Bifunctional Protein, Domain 2"/>
    <property type="match status" value="1"/>
</dbReference>
<dbReference type="HAMAP" id="MF_00978">
    <property type="entry name" value="Bifunct_BirA"/>
    <property type="match status" value="1"/>
</dbReference>
<evidence type="ECO:0000256" key="3">
    <source>
        <dbReference type="HAMAP-Rule" id="MF_00978"/>
    </source>
</evidence>
<evidence type="ECO:0000313" key="5">
    <source>
        <dbReference type="EMBL" id="MFD2829335.1"/>
    </source>
</evidence>
<dbReference type="SUPFAM" id="SSF46785">
    <property type="entry name" value="Winged helix' DNA-binding domain"/>
    <property type="match status" value="1"/>
</dbReference>
<keyword evidence="6" id="KW-1185">Reference proteome</keyword>
<sequence length="319" mass="36232">MSSLKTDILKLLSNHEHISGQKLADELEVSRTAVWKAVQNLKSEGYIIESVQNKGYLLKEKTSHINHSALLNMVEYSRHFDVLHFKESIDSTQLLAKSLINRTDEQFIVVALEQTAGRGRFNRPWASPKNNGLYISIVLKPDISLSEIIRFNLFMSLAISEALDQSFNIESGIKWPNDIYINDKKVCGFLTEVLSEDHHVTSIICGIGINLFDNDYLKSLGTATSIENESGKGNINIEHFLSTFISKIDEYYELFLSSSFDIIKKDWIERSIIFGKTIRITEMTRTYYGKPVDITDDGFLVVIDEEGETHKVISADIEL</sequence>
<feature type="DNA-binding region" description="H-T-H motif" evidence="3">
    <location>
        <begin position="20"/>
        <end position="39"/>
    </location>
</feature>
<name>A0ABW5WSD6_9STAP</name>
<proteinExistence type="inferred from homology"/>
<dbReference type="GO" id="GO:0004077">
    <property type="term" value="F:biotin--[biotin carboxyl-carrier protein] ligase activity"/>
    <property type="evidence" value="ECO:0007669"/>
    <property type="project" value="UniProtKB-EC"/>
</dbReference>
<dbReference type="RefSeq" id="WP_377771246.1">
    <property type="nucleotide sequence ID" value="NZ_JBHUOQ010000001.1"/>
</dbReference>
<dbReference type="InterPro" id="IPR013196">
    <property type="entry name" value="HTH_11"/>
</dbReference>
<feature type="binding site" evidence="3">
    <location>
        <position position="114"/>
    </location>
    <ligand>
        <name>biotin</name>
        <dbReference type="ChEBI" id="CHEBI:57586"/>
    </ligand>
</feature>
<dbReference type="PANTHER" id="PTHR12835">
    <property type="entry name" value="BIOTIN PROTEIN LIGASE"/>
    <property type="match status" value="1"/>
</dbReference>
<dbReference type="InterPro" id="IPR045864">
    <property type="entry name" value="aa-tRNA-synth_II/BPL/LPL"/>
</dbReference>
<dbReference type="EMBL" id="JBHUOQ010000001">
    <property type="protein sequence ID" value="MFD2829335.1"/>
    <property type="molecule type" value="Genomic_DNA"/>
</dbReference>
<keyword evidence="2 3" id="KW-0092">Biotin</keyword>
<dbReference type="InterPro" id="IPR004143">
    <property type="entry name" value="BPL_LPL_catalytic"/>
</dbReference>
<accession>A0ABW5WSD6</accession>
<dbReference type="Gene3D" id="1.10.10.10">
    <property type="entry name" value="Winged helix-like DNA-binding domain superfamily/Winged helix DNA-binding domain"/>
    <property type="match status" value="1"/>
</dbReference>
<dbReference type="Pfam" id="PF08279">
    <property type="entry name" value="HTH_11"/>
    <property type="match status" value="1"/>
</dbReference>
<comment type="caution">
    <text evidence="5">The sequence shown here is derived from an EMBL/GenBank/DDBJ whole genome shotgun (WGS) entry which is preliminary data.</text>
</comment>
<keyword evidence="3" id="KW-0805">Transcription regulation</keyword>
<protein>
    <recommendedName>
        <fullName evidence="3">Bifunctional ligase/repressor BirA</fullName>
    </recommendedName>
    <alternativeName>
        <fullName evidence="3">Biotin--[acetyl-CoA-carboxylase] ligase</fullName>
        <ecNumber evidence="3">6.3.4.15</ecNumber>
    </alternativeName>
    <alternativeName>
        <fullName evidence="3">Biotin--protein ligase</fullName>
    </alternativeName>
    <alternativeName>
        <fullName evidence="3">Biotin-[acetyl-CoA carboxylase] synthetase</fullName>
    </alternativeName>
</protein>
<comment type="catalytic activity">
    <reaction evidence="3">
        <text>biotin + L-lysyl-[protein] + ATP = N(6)-biotinyl-L-lysyl-[protein] + AMP + diphosphate + H(+)</text>
        <dbReference type="Rhea" id="RHEA:11756"/>
        <dbReference type="Rhea" id="RHEA-COMP:9752"/>
        <dbReference type="Rhea" id="RHEA-COMP:10505"/>
        <dbReference type="ChEBI" id="CHEBI:15378"/>
        <dbReference type="ChEBI" id="CHEBI:29969"/>
        <dbReference type="ChEBI" id="CHEBI:30616"/>
        <dbReference type="ChEBI" id="CHEBI:33019"/>
        <dbReference type="ChEBI" id="CHEBI:57586"/>
        <dbReference type="ChEBI" id="CHEBI:83144"/>
        <dbReference type="ChEBI" id="CHEBI:456215"/>
        <dbReference type="EC" id="6.3.4.15"/>
    </reaction>
</comment>
<evidence type="ECO:0000259" key="4">
    <source>
        <dbReference type="PROSITE" id="PS51733"/>
    </source>
</evidence>
<keyword evidence="3" id="KW-0067">ATP-binding</keyword>
<dbReference type="Pfam" id="PF02237">
    <property type="entry name" value="BPL_C"/>
    <property type="match status" value="1"/>
</dbReference>
<dbReference type="InterPro" id="IPR030855">
    <property type="entry name" value="Bifunct_BirA"/>
</dbReference>
<dbReference type="InterPro" id="IPR004408">
    <property type="entry name" value="Biotin_CoA_COase_ligase"/>
</dbReference>
<comment type="similarity">
    <text evidence="3">Belongs to the biotin--protein ligase family.</text>
</comment>
<dbReference type="PANTHER" id="PTHR12835:SF5">
    <property type="entry name" value="BIOTIN--PROTEIN LIGASE"/>
    <property type="match status" value="1"/>
</dbReference>
<dbReference type="Gene3D" id="2.30.30.100">
    <property type="match status" value="1"/>
</dbReference>
<comment type="function">
    <text evidence="3">Acts both as a biotin--[acetyl-CoA-carboxylase] ligase and a repressor.</text>
</comment>
<comment type="caution">
    <text evidence="3">Lacks conserved residue(s) required for the propagation of feature annotation.</text>
</comment>
<evidence type="ECO:0000256" key="2">
    <source>
        <dbReference type="ARBA" id="ARBA00023267"/>
    </source>
</evidence>